<dbReference type="InterPro" id="IPR020097">
    <property type="entry name" value="PsdUridine_synth_TruA_a/b_dom"/>
</dbReference>
<proteinExistence type="inferred from homology"/>
<accession>A8NIQ6</accession>
<reference evidence="6 7" key="1">
    <citation type="journal article" date="2010" name="Proc. Natl. Acad. Sci. U.S.A.">
        <title>Insights into evolution of multicellular fungi from the assembled chromosomes of the mushroom Coprinopsis cinerea (Coprinus cinereus).</title>
        <authorList>
            <person name="Stajich J.E."/>
            <person name="Wilke S.K."/>
            <person name="Ahren D."/>
            <person name="Au C.H."/>
            <person name="Birren B.W."/>
            <person name="Borodovsky M."/>
            <person name="Burns C."/>
            <person name="Canback B."/>
            <person name="Casselton L.A."/>
            <person name="Cheng C.K."/>
            <person name="Deng J."/>
            <person name="Dietrich F.S."/>
            <person name="Fargo D.C."/>
            <person name="Farman M.L."/>
            <person name="Gathman A.C."/>
            <person name="Goldberg J."/>
            <person name="Guigo R."/>
            <person name="Hoegger P.J."/>
            <person name="Hooker J.B."/>
            <person name="Huggins A."/>
            <person name="James T.Y."/>
            <person name="Kamada T."/>
            <person name="Kilaru S."/>
            <person name="Kodira C."/>
            <person name="Kues U."/>
            <person name="Kupfer D."/>
            <person name="Kwan H.S."/>
            <person name="Lomsadze A."/>
            <person name="Li W."/>
            <person name="Lilly W.W."/>
            <person name="Ma L.J."/>
            <person name="Mackey A.J."/>
            <person name="Manning G."/>
            <person name="Martin F."/>
            <person name="Muraguchi H."/>
            <person name="Natvig D.O."/>
            <person name="Palmerini H."/>
            <person name="Ramesh M.A."/>
            <person name="Rehmeyer C.J."/>
            <person name="Roe B.A."/>
            <person name="Shenoy N."/>
            <person name="Stanke M."/>
            <person name="Ter-Hovhannisyan V."/>
            <person name="Tunlid A."/>
            <person name="Velagapudi R."/>
            <person name="Vision T.J."/>
            <person name="Zeng Q."/>
            <person name="Zolan M.E."/>
            <person name="Pukkila P.J."/>
        </authorList>
    </citation>
    <scope>NUCLEOTIDE SEQUENCE [LARGE SCALE GENOMIC DNA]</scope>
    <source>
        <strain evidence="7">Okayama-7 / 130 / ATCC MYA-4618 / FGSC 9003</strain>
    </source>
</reference>
<dbReference type="PANTHER" id="PTHR11142">
    <property type="entry name" value="PSEUDOURIDYLATE SYNTHASE"/>
    <property type="match status" value="1"/>
</dbReference>
<dbReference type="GO" id="GO:0003723">
    <property type="term" value="F:RNA binding"/>
    <property type="evidence" value="ECO:0007669"/>
    <property type="project" value="InterPro"/>
</dbReference>
<dbReference type="GO" id="GO:0005737">
    <property type="term" value="C:cytoplasm"/>
    <property type="evidence" value="ECO:0007669"/>
    <property type="project" value="TreeGrafter"/>
</dbReference>
<dbReference type="HAMAP" id="MF_00171">
    <property type="entry name" value="TruA"/>
    <property type="match status" value="1"/>
</dbReference>
<dbReference type="SUPFAM" id="SSF55120">
    <property type="entry name" value="Pseudouridine synthase"/>
    <property type="match status" value="1"/>
</dbReference>
<feature type="compositionally biased region" description="Basic and acidic residues" evidence="4">
    <location>
        <begin position="486"/>
        <end position="502"/>
    </location>
</feature>
<comment type="similarity">
    <text evidence="1">Belongs to the tRNA pseudouridine synthase TruA family.</text>
</comment>
<dbReference type="OrthoDB" id="25767at2759"/>
<feature type="region of interest" description="Disordered" evidence="4">
    <location>
        <begin position="147"/>
        <end position="170"/>
    </location>
</feature>
<dbReference type="Proteomes" id="UP000001861">
    <property type="component" value="Unassembled WGS sequence"/>
</dbReference>
<feature type="domain" description="Pseudouridine synthase I TruA alpha/beta" evidence="5">
    <location>
        <begin position="252"/>
        <end position="373"/>
    </location>
</feature>
<evidence type="ECO:0000313" key="6">
    <source>
        <dbReference type="EMBL" id="EAU87740.1"/>
    </source>
</evidence>
<dbReference type="InterPro" id="IPR020095">
    <property type="entry name" value="PsdUridine_synth_TruA_C"/>
</dbReference>
<dbReference type="Gene3D" id="3.30.70.580">
    <property type="entry name" value="Pseudouridine synthase I, catalytic domain, N-terminal subdomain"/>
    <property type="match status" value="1"/>
</dbReference>
<dbReference type="GO" id="GO:0031119">
    <property type="term" value="P:tRNA pseudouridine synthesis"/>
    <property type="evidence" value="ECO:0007669"/>
    <property type="project" value="TreeGrafter"/>
</dbReference>
<dbReference type="InterPro" id="IPR020094">
    <property type="entry name" value="TruA/RsuA/RluB/E/F_N"/>
</dbReference>
<dbReference type="KEGG" id="cci:CC1G_11018"/>
<dbReference type="AlphaFoldDB" id="A8NIQ6"/>
<keyword evidence="7" id="KW-1185">Reference proteome</keyword>
<dbReference type="GeneID" id="6010551"/>
<comment type="caution">
    <text evidence="6">The sequence shown here is derived from an EMBL/GenBank/DDBJ whole genome shotgun (WGS) entry which is preliminary data.</text>
</comment>
<dbReference type="Gene3D" id="3.30.70.660">
    <property type="entry name" value="Pseudouridine synthase I, catalytic domain, C-terminal subdomain"/>
    <property type="match status" value="1"/>
</dbReference>
<dbReference type="PANTHER" id="PTHR11142:SF5">
    <property type="entry name" value="TRNA PSEUDOURIDINE(38_39) SYNTHASE"/>
    <property type="match status" value="1"/>
</dbReference>
<dbReference type="EMBL" id="AACS02000010">
    <property type="protein sequence ID" value="EAU87740.1"/>
    <property type="molecule type" value="Genomic_DNA"/>
</dbReference>
<dbReference type="RefSeq" id="XP_001834048.1">
    <property type="nucleotide sequence ID" value="XM_001833996.2"/>
</dbReference>
<dbReference type="InParanoid" id="A8NIQ6"/>
<evidence type="ECO:0000256" key="4">
    <source>
        <dbReference type="SAM" id="MobiDB-lite"/>
    </source>
</evidence>
<gene>
    <name evidence="6" type="ORF">CC1G_11018</name>
</gene>
<evidence type="ECO:0000259" key="5">
    <source>
        <dbReference type="Pfam" id="PF01416"/>
    </source>
</evidence>
<name>A8NIQ6_COPC7</name>
<dbReference type="GO" id="GO:0005634">
    <property type="term" value="C:nucleus"/>
    <property type="evidence" value="ECO:0007669"/>
    <property type="project" value="TreeGrafter"/>
</dbReference>
<dbReference type="GO" id="GO:0009982">
    <property type="term" value="F:pseudouridine synthase activity"/>
    <property type="evidence" value="ECO:0007669"/>
    <property type="project" value="InterPro"/>
</dbReference>
<dbReference type="VEuPathDB" id="FungiDB:CC1G_11018"/>
<evidence type="ECO:0000313" key="7">
    <source>
        <dbReference type="Proteomes" id="UP000001861"/>
    </source>
</evidence>
<keyword evidence="2" id="KW-0819">tRNA processing</keyword>
<dbReference type="Pfam" id="PF01416">
    <property type="entry name" value="PseudoU_synth_1"/>
    <property type="match status" value="1"/>
</dbReference>
<dbReference type="STRING" id="240176.A8NIQ6"/>
<evidence type="ECO:0000256" key="2">
    <source>
        <dbReference type="ARBA" id="ARBA00022694"/>
    </source>
</evidence>
<feature type="region of interest" description="Disordered" evidence="4">
    <location>
        <begin position="486"/>
        <end position="511"/>
    </location>
</feature>
<protein>
    <submittedName>
        <fullName evidence="6">Pseudouridine synthase</fullName>
    </submittedName>
</protein>
<dbReference type="FunCoup" id="A8NIQ6">
    <property type="interactions" value="505"/>
</dbReference>
<evidence type="ECO:0000256" key="3">
    <source>
        <dbReference type="ARBA" id="ARBA00023235"/>
    </source>
</evidence>
<dbReference type="InterPro" id="IPR001406">
    <property type="entry name" value="PsdUridine_synth_TruA"/>
</dbReference>
<dbReference type="OMA" id="SCRERRY"/>
<dbReference type="eggNOG" id="KOG2554">
    <property type="taxonomic scope" value="Eukaryota"/>
</dbReference>
<sequence length="511" mass="57192">MATSAYAGWTREQLLERVLELERGTSLPGGSSKPTANKEEIQVPKPLKPFDFYSYPRRKIALKFSYAGWDYGGLAYQPDDTPLPTVEGVLFDALSTAHLVDSNAGLEGCGWERCGRTDRGVSGARQIVSVWVRSALRKEELAEADIRPGPVAFPPNSRRAAMDDDDDLPERVDDEPVIVNGQDLWKPDTVEPQSRNEHDYVSILNRLLPETIRVSAWSPVPSTFSARFSCNFRHYKYFFTPKGLDIVRMQEAAGRLIGEHDFRNLCKLDPAKQITSFKRKVMSAHIERLNDNLHVFNLTGSAFLYHQVRHIMAILFLIGMGMESPSLVSNLLNVTSDSEVPRADDLPYEIVDRKPEYQMADGLPLMLWDCGYPEGTFDWRTTGKPDAGPLATGGTLYDQLDNILVRSNIYSALNEHFLLAAAQHHPPPPSIFPLSDPSQLAQRKGARDPINVHLGGGTFKRVVKYTPVLKRNRLDTVEVANERWRLGKGARKSEKKVTKEGPEPVTNPADA</sequence>
<evidence type="ECO:0000256" key="1">
    <source>
        <dbReference type="ARBA" id="ARBA00009375"/>
    </source>
</evidence>
<organism evidence="6 7">
    <name type="scientific">Coprinopsis cinerea (strain Okayama-7 / 130 / ATCC MYA-4618 / FGSC 9003)</name>
    <name type="common">Inky cap fungus</name>
    <name type="synonym">Hormographiella aspergillata</name>
    <dbReference type="NCBI Taxonomy" id="240176"/>
    <lineage>
        <taxon>Eukaryota</taxon>
        <taxon>Fungi</taxon>
        <taxon>Dikarya</taxon>
        <taxon>Basidiomycota</taxon>
        <taxon>Agaricomycotina</taxon>
        <taxon>Agaricomycetes</taxon>
        <taxon>Agaricomycetidae</taxon>
        <taxon>Agaricales</taxon>
        <taxon>Agaricineae</taxon>
        <taxon>Psathyrellaceae</taxon>
        <taxon>Coprinopsis</taxon>
    </lineage>
</organism>
<keyword evidence="3" id="KW-0413">Isomerase</keyword>
<dbReference type="GO" id="GO:1990481">
    <property type="term" value="P:mRNA pseudouridine synthesis"/>
    <property type="evidence" value="ECO:0007669"/>
    <property type="project" value="TreeGrafter"/>
</dbReference>
<dbReference type="InterPro" id="IPR020103">
    <property type="entry name" value="PsdUridine_synth_cat_dom_sf"/>
</dbReference>